<keyword evidence="8" id="KW-0378">Hydrolase</keyword>
<keyword evidence="4 6" id="KW-0233">DNA recombination</keyword>
<comment type="subunit">
    <text evidence="6">Homotetramer. Forms an RuvA(8)-RuvB(12)-Holliday junction (HJ) complex. HJ DNA is sandwiched between 2 RuvA tetramers; dsDNA enters through RuvA and exits via RuvB. An RuvB hexamer assembles on each DNA strand where it exits the tetramer. Each RuvB hexamer is contacted by two RuvA subunits (via domain III) on 2 adjacent RuvB subunits; this complex drives branch migration. In the full resolvosome a probable DNA-RuvA(4)-RuvB(12)-RuvC(2) complex forms which resolves the HJ.</text>
</comment>
<dbReference type="GO" id="GO:0005737">
    <property type="term" value="C:cytoplasm"/>
    <property type="evidence" value="ECO:0007669"/>
    <property type="project" value="UniProtKB-SubCell"/>
</dbReference>
<dbReference type="HAMAP" id="MF_00031">
    <property type="entry name" value="DNA_HJ_migration_RuvA"/>
    <property type="match status" value="1"/>
</dbReference>
<protein>
    <recommendedName>
        <fullName evidence="6">Holliday junction branch migration complex subunit RuvA</fullName>
    </recommendedName>
</protein>
<dbReference type="CDD" id="cd14332">
    <property type="entry name" value="UBA_RuvA_C"/>
    <property type="match status" value="1"/>
</dbReference>
<comment type="caution">
    <text evidence="6">Lacks conserved residue(s) required for the propagation of feature annotation.</text>
</comment>
<dbReference type="AlphaFoldDB" id="A0A931SDE2"/>
<evidence type="ECO:0000256" key="4">
    <source>
        <dbReference type="ARBA" id="ARBA00023172"/>
    </source>
</evidence>
<keyword evidence="2 6" id="KW-0227">DNA damage</keyword>
<dbReference type="InterPro" id="IPR036267">
    <property type="entry name" value="RuvA_C_sf"/>
</dbReference>
<comment type="domain">
    <text evidence="6">Has three domains with a flexible linker between the domains II and III and assumes an 'L' shape. Domain III is highly mobile and contacts RuvB.</text>
</comment>
<comment type="subcellular location">
    <subcellularLocation>
        <location evidence="6">Cytoplasm</location>
    </subcellularLocation>
</comment>
<dbReference type="SUPFAM" id="SSF50249">
    <property type="entry name" value="Nucleic acid-binding proteins"/>
    <property type="match status" value="1"/>
</dbReference>
<feature type="region of interest" description="Domain I" evidence="6">
    <location>
        <begin position="1"/>
        <end position="64"/>
    </location>
</feature>
<organism evidence="8 9">
    <name type="scientific">Candidatus Sungiibacteriota bacterium</name>
    <dbReference type="NCBI Taxonomy" id="2750080"/>
    <lineage>
        <taxon>Bacteria</taxon>
        <taxon>Candidatus Sungiibacteriota</taxon>
    </lineage>
</organism>
<dbReference type="GO" id="GO:0009378">
    <property type="term" value="F:four-way junction helicase activity"/>
    <property type="evidence" value="ECO:0007669"/>
    <property type="project" value="InterPro"/>
</dbReference>
<dbReference type="GO" id="GO:0005524">
    <property type="term" value="F:ATP binding"/>
    <property type="evidence" value="ECO:0007669"/>
    <property type="project" value="InterPro"/>
</dbReference>
<evidence type="ECO:0000256" key="3">
    <source>
        <dbReference type="ARBA" id="ARBA00023125"/>
    </source>
</evidence>
<evidence type="ECO:0000313" key="9">
    <source>
        <dbReference type="Proteomes" id="UP000724148"/>
    </source>
</evidence>
<dbReference type="InterPro" id="IPR010994">
    <property type="entry name" value="RuvA_2-like"/>
</dbReference>
<dbReference type="GO" id="GO:0000400">
    <property type="term" value="F:four-way junction DNA binding"/>
    <property type="evidence" value="ECO:0007669"/>
    <property type="project" value="UniProtKB-UniRule"/>
</dbReference>
<dbReference type="PROSITE" id="PS50030">
    <property type="entry name" value="UBA"/>
    <property type="match status" value="1"/>
</dbReference>
<dbReference type="SUPFAM" id="SSF47781">
    <property type="entry name" value="RuvA domain 2-like"/>
    <property type="match status" value="1"/>
</dbReference>
<name>A0A931SDE2_9BACT</name>
<feature type="domain" description="UBA" evidence="7">
    <location>
        <begin position="145"/>
        <end position="189"/>
    </location>
</feature>
<dbReference type="GO" id="GO:0016787">
    <property type="term" value="F:hydrolase activity"/>
    <property type="evidence" value="ECO:0007669"/>
    <property type="project" value="UniProtKB-KW"/>
</dbReference>
<keyword evidence="3 6" id="KW-0238">DNA-binding</keyword>
<dbReference type="InterPro" id="IPR003583">
    <property type="entry name" value="Hlx-hairpin-Hlx_DNA-bd_motif"/>
</dbReference>
<dbReference type="InterPro" id="IPR011114">
    <property type="entry name" value="RuvA_C"/>
</dbReference>
<gene>
    <name evidence="6 8" type="primary">ruvA</name>
    <name evidence="8" type="ORF">HYT40_01660</name>
</gene>
<sequence length="193" mass="20816">MIAALSGKLVSRSEKSVTVEVGGVGYRVFLSQDGMLKLPNIGEEVRLYTHQHVREDALELYGFMHPAELELFEMLISISGIGPRGALGILGAGGLDQLRRAIAAGDTGYLTKVSGIGRKTAEKIVLELREKMSGRGVTVGEHPALRDEADALDALLSLGYSRDEAREALASVRDDSLSIERRVSSALKKLGKR</sequence>
<evidence type="ECO:0000259" key="7">
    <source>
        <dbReference type="PROSITE" id="PS50030"/>
    </source>
</evidence>
<dbReference type="NCBIfam" id="TIGR00084">
    <property type="entry name" value="ruvA"/>
    <property type="match status" value="1"/>
</dbReference>
<comment type="function">
    <text evidence="6">The RuvA-RuvB-RuvC complex processes Holliday junction (HJ) DNA during genetic recombination and DNA repair, while the RuvA-RuvB complex plays an important role in the rescue of blocked DNA replication forks via replication fork reversal (RFR). RuvA specifically binds to HJ cruciform DNA, conferring on it an open structure. The RuvB hexamer acts as an ATP-dependent pump, pulling dsDNA into and through the RuvAB complex. HJ branch migration allows RuvC to scan DNA until it finds its consensus sequence, where it cleaves and resolves the cruciform DNA.</text>
</comment>
<dbReference type="Gene3D" id="1.10.8.10">
    <property type="entry name" value="DNA helicase RuvA subunit, C-terminal domain"/>
    <property type="match status" value="1"/>
</dbReference>
<evidence type="ECO:0000256" key="2">
    <source>
        <dbReference type="ARBA" id="ARBA00022763"/>
    </source>
</evidence>
<dbReference type="GO" id="GO:0006281">
    <property type="term" value="P:DNA repair"/>
    <property type="evidence" value="ECO:0007669"/>
    <property type="project" value="UniProtKB-UniRule"/>
</dbReference>
<reference evidence="8" key="1">
    <citation type="submission" date="2020-07" db="EMBL/GenBank/DDBJ databases">
        <title>Huge and variable diversity of episymbiotic CPR bacteria and DPANN archaea in groundwater ecosystems.</title>
        <authorList>
            <person name="He C.Y."/>
            <person name="Keren R."/>
            <person name="Whittaker M."/>
            <person name="Farag I.F."/>
            <person name="Doudna J."/>
            <person name="Cate J.H.D."/>
            <person name="Banfield J.F."/>
        </authorList>
    </citation>
    <scope>NUCLEOTIDE SEQUENCE</scope>
    <source>
        <strain evidence="8">NC_groundwater_193_Ag_S-0.1um_51_7</strain>
    </source>
</reference>
<evidence type="ECO:0000256" key="1">
    <source>
        <dbReference type="ARBA" id="ARBA00022490"/>
    </source>
</evidence>
<evidence type="ECO:0000256" key="6">
    <source>
        <dbReference type="HAMAP-Rule" id="MF_00031"/>
    </source>
</evidence>
<keyword evidence="5 6" id="KW-0234">DNA repair</keyword>
<dbReference type="Pfam" id="PF01330">
    <property type="entry name" value="RuvA_N"/>
    <property type="match status" value="1"/>
</dbReference>
<dbReference type="InterPro" id="IPR015940">
    <property type="entry name" value="UBA"/>
</dbReference>
<dbReference type="Gene3D" id="1.10.150.20">
    <property type="entry name" value="5' to 3' exonuclease, C-terminal subdomain"/>
    <property type="match status" value="1"/>
</dbReference>
<dbReference type="GO" id="GO:0006310">
    <property type="term" value="P:DNA recombination"/>
    <property type="evidence" value="ECO:0007669"/>
    <property type="project" value="UniProtKB-UniRule"/>
</dbReference>
<evidence type="ECO:0000256" key="5">
    <source>
        <dbReference type="ARBA" id="ARBA00023204"/>
    </source>
</evidence>
<dbReference type="SUPFAM" id="SSF46929">
    <property type="entry name" value="DNA helicase RuvA subunit, C-terminal domain"/>
    <property type="match status" value="1"/>
</dbReference>
<evidence type="ECO:0000313" key="8">
    <source>
        <dbReference type="EMBL" id="MBI2096842.1"/>
    </source>
</evidence>
<feature type="region of interest" description="Domain III" evidence="6">
    <location>
        <begin position="145"/>
        <end position="193"/>
    </location>
</feature>
<comment type="similarity">
    <text evidence="6">Belongs to the RuvA family.</text>
</comment>
<dbReference type="Pfam" id="PF14520">
    <property type="entry name" value="HHH_5"/>
    <property type="match status" value="1"/>
</dbReference>
<dbReference type="GO" id="GO:0048476">
    <property type="term" value="C:Holliday junction resolvase complex"/>
    <property type="evidence" value="ECO:0007669"/>
    <property type="project" value="UniProtKB-UniRule"/>
</dbReference>
<dbReference type="Pfam" id="PF07499">
    <property type="entry name" value="RuvA_C"/>
    <property type="match status" value="1"/>
</dbReference>
<dbReference type="InterPro" id="IPR000085">
    <property type="entry name" value="RuvA"/>
</dbReference>
<dbReference type="InterPro" id="IPR012340">
    <property type="entry name" value="NA-bd_OB-fold"/>
</dbReference>
<comment type="caution">
    <text evidence="8">The sequence shown here is derived from an EMBL/GenBank/DDBJ whole genome shotgun (WGS) entry which is preliminary data.</text>
</comment>
<dbReference type="EMBL" id="JACOZA010000040">
    <property type="protein sequence ID" value="MBI2096842.1"/>
    <property type="molecule type" value="Genomic_DNA"/>
</dbReference>
<dbReference type="SMART" id="SM00278">
    <property type="entry name" value="HhH1"/>
    <property type="match status" value="2"/>
</dbReference>
<proteinExistence type="inferred from homology"/>
<dbReference type="InterPro" id="IPR013849">
    <property type="entry name" value="DNA_helicase_Holl-junc_RuvA_I"/>
</dbReference>
<dbReference type="GO" id="GO:0009379">
    <property type="term" value="C:Holliday junction helicase complex"/>
    <property type="evidence" value="ECO:0007669"/>
    <property type="project" value="InterPro"/>
</dbReference>
<dbReference type="Proteomes" id="UP000724148">
    <property type="component" value="Unassembled WGS sequence"/>
</dbReference>
<keyword evidence="1 6" id="KW-0963">Cytoplasm</keyword>
<accession>A0A931SDE2</accession>
<dbReference type="Gene3D" id="2.40.50.140">
    <property type="entry name" value="Nucleic acid-binding proteins"/>
    <property type="match status" value="1"/>
</dbReference>